<evidence type="ECO:0000313" key="2">
    <source>
        <dbReference type="Proteomes" id="UP001164761"/>
    </source>
</evidence>
<dbReference type="RefSeq" id="WP_268004221.1">
    <property type="nucleotide sequence ID" value="NZ_BSUT01000001.1"/>
</dbReference>
<dbReference type="Proteomes" id="UP001164761">
    <property type="component" value="Chromosome"/>
</dbReference>
<keyword evidence="2" id="KW-1185">Reference proteome</keyword>
<accession>A0ABY6ZDX0</accession>
<protein>
    <submittedName>
        <fullName evidence="1">Uncharacterized protein</fullName>
    </submittedName>
</protein>
<reference evidence="1" key="1">
    <citation type="submission" date="2022-08" db="EMBL/GenBank/DDBJ databases">
        <title>Alicyclobacillus fastidiosus DSM 17978, complete genome.</title>
        <authorList>
            <person name="Wang Q."/>
            <person name="Cai R."/>
            <person name="Wang Z."/>
        </authorList>
    </citation>
    <scope>NUCLEOTIDE SEQUENCE</scope>
    <source>
        <strain evidence="1">DSM 17978</strain>
    </source>
</reference>
<proteinExistence type="predicted"/>
<evidence type="ECO:0000313" key="1">
    <source>
        <dbReference type="EMBL" id="WAH40325.1"/>
    </source>
</evidence>
<name>A0ABY6ZDX0_9BACL</name>
<organism evidence="1 2">
    <name type="scientific">Alicyclobacillus fastidiosus</name>
    <dbReference type="NCBI Taxonomy" id="392011"/>
    <lineage>
        <taxon>Bacteria</taxon>
        <taxon>Bacillati</taxon>
        <taxon>Bacillota</taxon>
        <taxon>Bacilli</taxon>
        <taxon>Bacillales</taxon>
        <taxon>Alicyclobacillaceae</taxon>
        <taxon>Alicyclobacillus</taxon>
    </lineage>
</organism>
<gene>
    <name evidence="1" type="ORF">NZD89_18385</name>
</gene>
<dbReference type="EMBL" id="CP104067">
    <property type="protein sequence ID" value="WAH40325.1"/>
    <property type="molecule type" value="Genomic_DNA"/>
</dbReference>
<sequence length="52" mass="6296">MLYHTEWLNYISQKIIFYPSVRRFRARFDIDQQLNSVLASEIRRNGNYGAMI</sequence>